<dbReference type="Gene3D" id="1.10.3210.10">
    <property type="entry name" value="Hypothetical protein af1432"/>
    <property type="match status" value="1"/>
</dbReference>
<dbReference type="Proteomes" id="UP001204320">
    <property type="component" value="Unassembled WGS sequence"/>
</dbReference>
<protein>
    <recommendedName>
        <fullName evidence="3">HD domain-containing protein</fullName>
    </recommendedName>
</protein>
<comment type="caution">
    <text evidence="1">The sequence shown here is derived from an EMBL/GenBank/DDBJ whole genome shotgun (WGS) entry which is preliminary data.</text>
</comment>
<accession>A0ABT1ZB11</accession>
<evidence type="ECO:0000313" key="1">
    <source>
        <dbReference type="EMBL" id="MCR9037396.1"/>
    </source>
</evidence>
<reference evidence="1 2" key="1">
    <citation type="submission" date="2022-08" db="EMBL/GenBank/DDBJ databases">
        <title>Tractidigestivibacter montrealensis type strain KD21.</title>
        <authorList>
            <person name="Diop K."/>
            <person name="Richard C."/>
            <person name="Routy B."/>
        </authorList>
    </citation>
    <scope>NUCLEOTIDE SEQUENCE [LARGE SCALE GENOMIC DNA]</scope>
    <source>
        <strain evidence="1 2">KD21</strain>
    </source>
</reference>
<evidence type="ECO:0000313" key="2">
    <source>
        <dbReference type="Proteomes" id="UP001204320"/>
    </source>
</evidence>
<sequence>MLYTPVTKNAIRFCYNAHAGQLDKAGLPYVNHPLHLAEQMSTEDETCVALLHDVMEDCGATPEDLLALGVSPEALAAVQLLTHKDGVPYLDYVRTVGENPIARRVKVADLRHNSDLTRLDEVGPKDIARLRKYRMARVILGDMVTKVQTPAGSVSMQVAGEPYPFVVRDESDGGFTLEADVLPLSVGEKVVLRYGFGPAVAQGASQGAAWRVYQVGGVTVGVTLAAAPAASTYCLDPDAATVTVTADPMAHRRDAGANSFTIRVTWRRGTGEKDVHAV</sequence>
<dbReference type="SUPFAM" id="SSF109604">
    <property type="entry name" value="HD-domain/PDEase-like"/>
    <property type="match status" value="1"/>
</dbReference>
<keyword evidence="2" id="KW-1185">Reference proteome</keyword>
<dbReference type="RefSeq" id="WP_258499790.1">
    <property type="nucleotide sequence ID" value="NZ_JANSKA010000010.1"/>
</dbReference>
<organism evidence="1 2">
    <name type="scientific">Tractidigestivibacter montrealensis</name>
    <dbReference type="NCBI Taxonomy" id="2972466"/>
    <lineage>
        <taxon>Bacteria</taxon>
        <taxon>Bacillati</taxon>
        <taxon>Actinomycetota</taxon>
        <taxon>Coriobacteriia</taxon>
        <taxon>Coriobacteriales</taxon>
        <taxon>Atopobiaceae</taxon>
        <taxon>Tractidigestivibacter</taxon>
    </lineage>
</organism>
<name>A0ABT1ZB11_9ACTN</name>
<evidence type="ECO:0008006" key="3">
    <source>
        <dbReference type="Google" id="ProtNLM"/>
    </source>
</evidence>
<gene>
    <name evidence="1" type="ORF">NVS32_10615</name>
</gene>
<dbReference type="EMBL" id="JANSKA010000010">
    <property type="protein sequence ID" value="MCR9037396.1"/>
    <property type="molecule type" value="Genomic_DNA"/>
</dbReference>
<proteinExistence type="predicted"/>